<evidence type="ECO:0000256" key="1">
    <source>
        <dbReference type="ARBA" id="ARBA00006082"/>
    </source>
</evidence>
<dbReference type="Gene3D" id="3.30.230.10">
    <property type="match status" value="1"/>
</dbReference>
<evidence type="ECO:0000313" key="7">
    <source>
        <dbReference type="EMBL" id="KAK1936399.1"/>
    </source>
</evidence>
<dbReference type="InterPro" id="IPR014762">
    <property type="entry name" value="DNA_mismatch_repair_CS"/>
</dbReference>
<gene>
    <name evidence="7" type="ORF">X943_003222</name>
</gene>
<evidence type="ECO:0000259" key="5">
    <source>
        <dbReference type="SMART" id="SM00853"/>
    </source>
</evidence>
<dbReference type="SMART" id="SM01340">
    <property type="entry name" value="DNA_mis_repair"/>
    <property type="match status" value="1"/>
</dbReference>
<dbReference type="SUPFAM" id="SSF55874">
    <property type="entry name" value="ATPase domain of HSP90 chaperone/DNA topoisomerase II/histidine kinase"/>
    <property type="match status" value="1"/>
</dbReference>
<dbReference type="Pfam" id="PF08676">
    <property type="entry name" value="MutL_C"/>
    <property type="match status" value="1"/>
</dbReference>
<comment type="caution">
    <text evidence="7">The sequence shown here is derived from an EMBL/GenBank/DDBJ whole genome shotgun (WGS) entry which is preliminary data.</text>
</comment>
<evidence type="ECO:0000259" key="6">
    <source>
        <dbReference type="SMART" id="SM01340"/>
    </source>
</evidence>
<dbReference type="Gene3D" id="3.30.565.10">
    <property type="entry name" value="Histidine kinase-like ATPase, C-terminal domain"/>
    <property type="match status" value="1"/>
</dbReference>
<dbReference type="SUPFAM" id="SSF118116">
    <property type="entry name" value="DNA mismatch repair protein MutL"/>
    <property type="match status" value="1"/>
</dbReference>
<protein>
    <submittedName>
        <fullName evidence="7">DNA mismatch repair protein</fullName>
    </submittedName>
</protein>
<keyword evidence="8" id="KW-1185">Reference proteome</keyword>
<evidence type="ECO:0000256" key="2">
    <source>
        <dbReference type="ARBA" id="ARBA00022763"/>
    </source>
</evidence>
<dbReference type="EMBL" id="JAHBMH010000044">
    <property type="protein sequence ID" value="KAK1936399.1"/>
    <property type="molecule type" value="Genomic_DNA"/>
</dbReference>
<dbReference type="InterPro" id="IPR037198">
    <property type="entry name" value="MutL_C_sf"/>
</dbReference>
<dbReference type="FunFam" id="3.30.565.10:FF:000003">
    <property type="entry name" value="DNA mismatch repair endonuclease MutL"/>
    <property type="match status" value="1"/>
</dbReference>
<comment type="similarity">
    <text evidence="1">Belongs to the DNA mismatch repair MutL/HexB family.</text>
</comment>
<evidence type="ECO:0000256" key="4">
    <source>
        <dbReference type="SAM" id="MobiDB-lite"/>
    </source>
</evidence>
<dbReference type="InterPro" id="IPR014721">
    <property type="entry name" value="Ribsml_uS5_D2-typ_fold_subgr"/>
</dbReference>
<reference evidence="7" key="1">
    <citation type="journal article" date="2014" name="Nucleic Acids Res.">
        <title>The evolutionary dynamics of variant antigen genes in Babesia reveal a history of genomic innovation underlying host-parasite interaction.</title>
        <authorList>
            <person name="Jackson A.P."/>
            <person name="Otto T.D."/>
            <person name="Darby A."/>
            <person name="Ramaprasad A."/>
            <person name="Xia D."/>
            <person name="Echaide I.E."/>
            <person name="Farber M."/>
            <person name="Gahlot S."/>
            <person name="Gamble J."/>
            <person name="Gupta D."/>
            <person name="Gupta Y."/>
            <person name="Jackson L."/>
            <person name="Malandrin L."/>
            <person name="Malas T.B."/>
            <person name="Moussa E."/>
            <person name="Nair M."/>
            <person name="Reid A.J."/>
            <person name="Sanders M."/>
            <person name="Sharma J."/>
            <person name="Tracey A."/>
            <person name="Quail M.A."/>
            <person name="Weir W."/>
            <person name="Wastling J.M."/>
            <person name="Hall N."/>
            <person name="Willadsen P."/>
            <person name="Lingelbach K."/>
            <person name="Shiels B."/>
            <person name="Tait A."/>
            <person name="Berriman M."/>
            <person name="Allred D.R."/>
            <person name="Pain A."/>
        </authorList>
    </citation>
    <scope>NUCLEOTIDE SEQUENCE</scope>
    <source>
        <strain evidence="7">1802A</strain>
    </source>
</reference>
<dbReference type="PANTHER" id="PTHR10073:SF52">
    <property type="entry name" value="MISMATCH REPAIR ENDONUCLEASE PMS2"/>
    <property type="match status" value="1"/>
</dbReference>
<dbReference type="NCBIfam" id="TIGR00585">
    <property type="entry name" value="mutl"/>
    <property type="match status" value="1"/>
</dbReference>
<dbReference type="CDD" id="cd16926">
    <property type="entry name" value="HATPase_MutL-MLH-PMS-like"/>
    <property type="match status" value="1"/>
</dbReference>
<dbReference type="InterPro" id="IPR036890">
    <property type="entry name" value="HATPase_C_sf"/>
</dbReference>
<dbReference type="InterPro" id="IPR042120">
    <property type="entry name" value="MutL_C_dimsub"/>
</dbReference>
<sequence>MVISALNVERTASHRSLQVINEVKCVIRELVENAIDAGASSILVKLVDNGTTAIHVTDNGKGVHESNFELLALPNTTSKIQKFEDIFTSLTSHGFRGEALSAIANVSALEVQTRLADEDTGWSLQFGSDGALLNKTQMATNVGTTVICRNLFEPYPVRRNMMLKGIKTSIAGSVSMVQQYALIHPDIKFSLTNVTSSSNQMRSLFTSSGTCKTIREVAEEIFGHNFIKNVVDVDMHAEGWRIEGVISTPQTGRQSNDIQILFVNSRPVDEMKKIKRCLKEVHRQFSSKNNVAYVLNLIIDYNNVDINLAPDKRRLFLLQEDMIMQQLKEHFVELYLMTMAKVSLISDPLQLKQMQFGDSCNSADIKATEQLDVHTDSPNDTVEVRKKEQTYGTGVMELSTGKSQLEGIPNTNAGALLPQPTRSDKTDSTSQQSDKTDKFIDSCISKGHMGSQNRTARVESQGDSSGFDLASIVNSMPSAEQRHATDNKASFGSPDRSLQSTHMDLRAFFRDANCDLAASMGKEGKPFASRTNRPVAGVERMHNGTDDIAKEYMGHLDQMKLENLVDSNLTAWAYAENQGDRKEHKSGIPTPTDRTGIESYHKGLLETVKDADDEPMVSPSHKHRHLAHESHSQDIDQASQQCCMETCHRTGGKDVSVQVDTDTPKTGIIPPLDEEEICNDEVLTIDMSRLYDDNLCTVIGERTTKSNFYSTRVPTLTDDGMMDPKVFLKMKVCGQFNNGFIVAKLAGTELDTEEIKYSLYLIDPHAADEKTKFELYNDIVKIVKQPLVCPRRVDISPFHQQVVEANLELLKENGFDAYLVHKTENTEETNINAQEPGVYLTSLPQLLGHILGEEDFISFVHDLAKSGTSTQTALNNTDAYNVLWGGKDILPRPSRIWNILASKACKKAVKLGEPLSMNQMETIKDGLANLIHPWNCPHGRPTMKCLITTEQLRGIIN</sequence>
<feature type="domain" description="DNA mismatch repair protein S5" evidence="6">
    <location>
        <begin position="218"/>
        <end position="336"/>
    </location>
</feature>
<dbReference type="InterPro" id="IPR038973">
    <property type="entry name" value="MutL/Mlh/Pms-like"/>
</dbReference>
<dbReference type="InterPro" id="IPR014790">
    <property type="entry name" value="MutL_C"/>
</dbReference>
<dbReference type="SMART" id="SM00853">
    <property type="entry name" value="MutL_C"/>
    <property type="match status" value="1"/>
</dbReference>
<reference evidence="7" key="2">
    <citation type="submission" date="2021-05" db="EMBL/GenBank/DDBJ databases">
        <authorList>
            <person name="Pain A."/>
        </authorList>
    </citation>
    <scope>NUCLEOTIDE SEQUENCE</scope>
    <source>
        <strain evidence="7">1802A</strain>
    </source>
</reference>
<dbReference type="GO" id="GO:0030983">
    <property type="term" value="F:mismatched DNA binding"/>
    <property type="evidence" value="ECO:0007669"/>
    <property type="project" value="InterPro"/>
</dbReference>
<dbReference type="GO" id="GO:0016887">
    <property type="term" value="F:ATP hydrolysis activity"/>
    <property type="evidence" value="ECO:0007669"/>
    <property type="project" value="InterPro"/>
</dbReference>
<evidence type="ECO:0000313" key="8">
    <source>
        <dbReference type="Proteomes" id="UP001195914"/>
    </source>
</evidence>
<dbReference type="Pfam" id="PF01119">
    <property type="entry name" value="DNA_mis_repair"/>
    <property type="match status" value="1"/>
</dbReference>
<dbReference type="Gene3D" id="3.30.1540.20">
    <property type="entry name" value="MutL, C-terminal domain, dimerisation subdomain"/>
    <property type="match status" value="1"/>
</dbReference>
<dbReference type="PROSITE" id="PS00058">
    <property type="entry name" value="DNA_MISMATCH_REPAIR_1"/>
    <property type="match status" value="1"/>
</dbReference>
<dbReference type="AlphaFoldDB" id="A0AAD9LI98"/>
<feature type="domain" description="MutL C-terminal dimerisation" evidence="5">
    <location>
        <begin position="732"/>
        <end position="915"/>
    </location>
</feature>
<dbReference type="GO" id="GO:0005524">
    <property type="term" value="F:ATP binding"/>
    <property type="evidence" value="ECO:0007669"/>
    <property type="project" value="InterPro"/>
</dbReference>
<keyword evidence="3" id="KW-0234">DNA repair</keyword>
<dbReference type="PANTHER" id="PTHR10073">
    <property type="entry name" value="DNA MISMATCH REPAIR PROTEIN MLH, PMS, MUTL"/>
    <property type="match status" value="1"/>
</dbReference>
<dbReference type="GO" id="GO:0140664">
    <property type="term" value="F:ATP-dependent DNA damage sensor activity"/>
    <property type="evidence" value="ECO:0007669"/>
    <property type="project" value="InterPro"/>
</dbReference>
<proteinExistence type="inferred from homology"/>
<dbReference type="GO" id="GO:0006298">
    <property type="term" value="P:mismatch repair"/>
    <property type="evidence" value="ECO:0007669"/>
    <property type="project" value="InterPro"/>
</dbReference>
<feature type="region of interest" description="Disordered" evidence="4">
    <location>
        <begin position="400"/>
        <end position="497"/>
    </location>
</feature>
<name>A0AAD9LI98_BABDI</name>
<dbReference type="Gene3D" id="3.30.1370.100">
    <property type="entry name" value="MutL, C-terminal domain, regulatory subdomain"/>
    <property type="match status" value="1"/>
</dbReference>
<dbReference type="InterPro" id="IPR002099">
    <property type="entry name" value="MutL/Mlh/PMS"/>
</dbReference>
<dbReference type="Pfam" id="PF13589">
    <property type="entry name" value="HATPase_c_3"/>
    <property type="match status" value="1"/>
</dbReference>
<dbReference type="SUPFAM" id="SSF54211">
    <property type="entry name" value="Ribosomal protein S5 domain 2-like"/>
    <property type="match status" value="1"/>
</dbReference>
<accession>A0AAD9LI98</accession>
<dbReference type="GO" id="GO:0032389">
    <property type="term" value="C:MutLalpha complex"/>
    <property type="evidence" value="ECO:0007669"/>
    <property type="project" value="TreeGrafter"/>
</dbReference>
<organism evidence="7 8">
    <name type="scientific">Babesia divergens</name>
    <dbReference type="NCBI Taxonomy" id="32595"/>
    <lineage>
        <taxon>Eukaryota</taxon>
        <taxon>Sar</taxon>
        <taxon>Alveolata</taxon>
        <taxon>Apicomplexa</taxon>
        <taxon>Aconoidasida</taxon>
        <taxon>Piroplasmida</taxon>
        <taxon>Babesiidae</taxon>
        <taxon>Babesia</taxon>
    </lineage>
</organism>
<keyword evidence="2" id="KW-0227">DNA damage</keyword>
<dbReference type="Proteomes" id="UP001195914">
    <property type="component" value="Unassembled WGS sequence"/>
</dbReference>
<dbReference type="InterPro" id="IPR042121">
    <property type="entry name" value="MutL_C_regsub"/>
</dbReference>
<dbReference type="InterPro" id="IPR013507">
    <property type="entry name" value="DNA_mismatch_S5_2-like"/>
</dbReference>
<dbReference type="InterPro" id="IPR020568">
    <property type="entry name" value="Ribosomal_Su5_D2-typ_SF"/>
</dbReference>
<evidence type="ECO:0000256" key="3">
    <source>
        <dbReference type="ARBA" id="ARBA00023204"/>
    </source>
</evidence>